<keyword evidence="8 11" id="KW-0503">Monooxygenase</keyword>
<keyword evidence="7 11" id="KW-0560">Oxidoreductase</keyword>
<evidence type="ECO:0000256" key="4">
    <source>
        <dbReference type="ARBA" id="ARBA00022688"/>
    </source>
</evidence>
<proteinExistence type="inferred from homology"/>
<dbReference type="GO" id="GO:0071949">
    <property type="term" value="F:FAD binding"/>
    <property type="evidence" value="ECO:0007669"/>
    <property type="project" value="InterPro"/>
</dbReference>
<dbReference type="SUPFAM" id="SSF51905">
    <property type="entry name" value="FAD/NAD(P)-binding domain"/>
    <property type="match status" value="1"/>
</dbReference>
<protein>
    <recommendedName>
        <fullName evidence="11">Ubiquinone biosynthesis monooxygenase COQ6, mitochondrial</fullName>
        <ecNumber evidence="11">1.14.15.45</ecNumber>
    </recommendedName>
    <alternativeName>
        <fullName evidence="11">2-methoxy-6-polyprenolphenol 4-hydroxylase</fullName>
        <ecNumber evidence="11">1.14.15.46</ecNumber>
    </alternativeName>
</protein>
<dbReference type="VEuPathDB" id="FungiDB:EMCG_02720"/>
<dbReference type="InterPro" id="IPR002938">
    <property type="entry name" value="FAD-bd"/>
</dbReference>
<comment type="function">
    <text evidence="11">FAD-dependent monooxygenase required for two non-consecutive steps during ubiquinone biosynthesis. Required for the C5-ring hydroxylation during ubiquinone biosynthesis by catalyzing the hydroxylation of 4-hydroxy-3-(all-trans-polyprenyl)benzoic acid to 3,4-dihydroxy-5-(all-trans-polyprenyl)benzoic acid. Also acts downstream of coq4, for the C1-hydroxylation during ubiquinone biosynthesis by catalyzing the hydroxylation of 2-methoxy-6-(all-trans-polyprenyl)phenol to 2-methoxy-6-(all-trans-polyprenyl)benzene-1,4-diol. The electrons required for the hydroxylation reaction are funneled indirectly to coq6 from NADPH via a ferredoxin/ferredoxin reductase system.</text>
</comment>
<dbReference type="PANTHER" id="PTHR43876">
    <property type="entry name" value="UBIQUINONE BIOSYNTHESIS MONOOXYGENASE COQ6, MITOCHONDRIAL"/>
    <property type="match status" value="1"/>
</dbReference>
<comment type="subcellular location">
    <subcellularLocation>
        <location evidence="11">Mitochondrion inner membrane</location>
        <topology evidence="11">Peripheral membrane protein</topology>
        <orientation evidence="11">Matrix side</orientation>
    </subcellularLocation>
</comment>
<feature type="domain" description="FAD-binding" evidence="12">
    <location>
        <begin position="100"/>
        <end position="321"/>
    </location>
</feature>
<dbReference type="PRINTS" id="PR00420">
    <property type="entry name" value="RNGMNOXGNASE"/>
</dbReference>
<evidence type="ECO:0000256" key="8">
    <source>
        <dbReference type="ARBA" id="ARBA00023033"/>
    </source>
</evidence>
<keyword evidence="5 11" id="KW-0999">Mitochondrion inner membrane</keyword>
<evidence type="ECO:0000256" key="7">
    <source>
        <dbReference type="ARBA" id="ARBA00023002"/>
    </source>
</evidence>
<dbReference type="EC" id="1.14.15.46" evidence="11"/>
<sequence>MSRARPLGGLSMDPRQHPTCRLSCLHSQLRPDDADDDDDLILASNNCKLVAEDAAVSTMRPLSRSGLRLYVCRSCRRDLQPGRRAFSSSSKPSQRPDIYDIVCVGGGPAGLGLLAALRSSPITSKLRIALIESQDLSKARSWNLEPTQFSNRVSSLTPSSVSFLKDIGVWEHVDGARVQPYQEMQVWDGETGARISFDWSLEPQSIQAQTIATMTENLNLTRGLIASIESSGNDLSIFSGTSVSAITNGEDYADGPDLSSWPVLTLKHTSPTSTLPAPPTIAARLLVGADGINSPVRSFASISTDGWDYDRHGLVATLNTSPQGHTPGPDIRTAYQRFLPGLGGPIAFLPLPDNHATLVWSTTVRNAAYLKSLPTDAFTAMVNAAFRLSMTDLKYMFTLPTSLSAASSVDSAASDPASTAPSTEHADELAWRLQHTPIPSYVPPTVTSVQLGTVASFPLRHRHASTYISPRIALVGDAAHVIHPLAGQGLNLGMGDVASLFRAIEYSVRHGMDIGDLLSLERYAAERYLVNAKIGGACDLLHKAYNVPGNGPVAWGRSLGLNIVDRLPMLKGFIMKIAAGA</sequence>
<dbReference type="GO" id="GO:0120538">
    <property type="term" value="F:2-methoxy-6-polyprenolphenol 4-hydroxylase activity"/>
    <property type="evidence" value="ECO:0007669"/>
    <property type="project" value="UniProtKB-EC"/>
</dbReference>
<comment type="catalytic activity">
    <reaction evidence="11">
        <text>a 4-hydroxy-3-(all-trans-polyprenyl)benzoate + 2 reduced [2Fe-2S]-[ferredoxin] + O2 + 2 H(+) = a 3,4-dihydroxy-5-(all-trans-polyprenyl)benzoate + 2 oxidized [2Fe-2S]-[ferredoxin] + H2O</text>
        <dbReference type="Rhea" id="RHEA:81195"/>
        <dbReference type="Rhea" id="RHEA-COMP:9514"/>
        <dbReference type="Rhea" id="RHEA-COMP:10000"/>
        <dbReference type="Rhea" id="RHEA-COMP:10001"/>
        <dbReference type="Rhea" id="RHEA-COMP:10930"/>
        <dbReference type="ChEBI" id="CHEBI:15377"/>
        <dbReference type="ChEBI" id="CHEBI:15378"/>
        <dbReference type="ChEBI" id="CHEBI:15379"/>
        <dbReference type="ChEBI" id="CHEBI:33737"/>
        <dbReference type="ChEBI" id="CHEBI:33738"/>
        <dbReference type="ChEBI" id="CHEBI:64694"/>
        <dbReference type="ChEBI" id="CHEBI:78396"/>
        <dbReference type="EC" id="1.14.15.45"/>
    </reaction>
</comment>
<dbReference type="InterPro" id="IPR036188">
    <property type="entry name" value="FAD/NAD-bd_sf"/>
</dbReference>
<evidence type="ECO:0000256" key="1">
    <source>
        <dbReference type="ARBA" id="ARBA00001974"/>
    </source>
</evidence>
<reference evidence="13 14" key="1">
    <citation type="submission" date="2017-10" db="EMBL/GenBank/DDBJ databases">
        <title>Comparative genomics in systemic dimorphic fungi from Ajellomycetaceae.</title>
        <authorList>
            <person name="Munoz J.F."/>
            <person name="Mcewen J.G."/>
            <person name="Clay O.K."/>
            <person name="Cuomo C.A."/>
        </authorList>
    </citation>
    <scope>NUCLEOTIDE SEQUENCE [LARGE SCALE GENOMIC DNA]</scope>
    <source>
        <strain evidence="13 14">UAMH4076</strain>
    </source>
</reference>
<evidence type="ECO:0000313" key="13">
    <source>
        <dbReference type="EMBL" id="PGH31556.1"/>
    </source>
</evidence>
<dbReference type="GO" id="GO:0016712">
    <property type="term" value="F:oxidoreductase activity, acting on paired donors, with incorporation or reduction of molecular oxygen, reduced flavin or flavoprotein as one donor, and incorporation of one atom of oxygen"/>
    <property type="evidence" value="ECO:0007669"/>
    <property type="project" value="UniProtKB-UniRule"/>
</dbReference>
<dbReference type="InterPro" id="IPR000689">
    <property type="entry name" value="UbQ_mOase_COQ6"/>
</dbReference>
<dbReference type="STRING" id="73230.A0A2B7ZC64"/>
<dbReference type="Pfam" id="PF01494">
    <property type="entry name" value="FAD_binding_3"/>
    <property type="match status" value="2"/>
</dbReference>
<keyword evidence="9 11" id="KW-0496">Mitochondrion</keyword>
<evidence type="ECO:0000256" key="9">
    <source>
        <dbReference type="ARBA" id="ARBA00023128"/>
    </source>
</evidence>
<dbReference type="GO" id="GO:0031314">
    <property type="term" value="C:extrinsic component of mitochondrial inner membrane"/>
    <property type="evidence" value="ECO:0007669"/>
    <property type="project" value="UniProtKB-UniRule"/>
</dbReference>
<evidence type="ECO:0000256" key="5">
    <source>
        <dbReference type="ARBA" id="ARBA00022792"/>
    </source>
</evidence>
<comment type="subunit">
    <text evidence="11">Component of a multi-subunit COQ enzyme complex, composed of at least COQ3, COQ4, COQ5, COQ6, COQ7 and COQ9.</text>
</comment>
<dbReference type="HAMAP" id="MF_03193">
    <property type="entry name" value="COQ6_monooxygenase"/>
    <property type="match status" value="1"/>
</dbReference>
<accession>A0A2B7ZC64</accession>
<keyword evidence="3 11" id="KW-0285">Flavoprotein</keyword>
<dbReference type="FunFam" id="3.50.50.60:FF:000021">
    <property type="entry name" value="Ubiquinone biosynthesis monooxygenase COQ6"/>
    <property type="match status" value="1"/>
</dbReference>
<dbReference type="GO" id="GO:0106364">
    <property type="term" value="F:4-hydroxy-3-all-trans-polyprenylbenzoate oxygenase activity"/>
    <property type="evidence" value="ECO:0007669"/>
    <property type="project" value="UniProtKB-EC"/>
</dbReference>
<evidence type="ECO:0000256" key="2">
    <source>
        <dbReference type="ARBA" id="ARBA00005349"/>
    </source>
</evidence>
<dbReference type="UniPathway" id="UPA00232"/>
<evidence type="ECO:0000259" key="12">
    <source>
        <dbReference type="Pfam" id="PF01494"/>
    </source>
</evidence>
<dbReference type="EC" id="1.14.15.45" evidence="11"/>
<dbReference type="EMBL" id="PDND01000123">
    <property type="protein sequence ID" value="PGH31556.1"/>
    <property type="molecule type" value="Genomic_DNA"/>
</dbReference>
<dbReference type="InterPro" id="IPR018168">
    <property type="entry name" value="Ubi_Hdrlase_CS"/>
</dbReference>
<dbReference type="PROSITE" id="PS01304">
    <property type="entry name" value="UBIH"/>
    <property type="match status" value="1"/>
</dbReference>
<dbReference type="NCBIfam" id="TIGR01988">
    <property type="entry name" value="Ubi-OHases"/>
    <property type="match status" value="1"/>
</dbReference>
<keyword evidence="6 11" id="KW-0274">FAD</keyword>
<gene>
    <name evidence="11" type="primary">COQ6</name>
    <name evidence="13" type="ORF">GX50_05649</name>
</gene>
<comment type="similarity">
    <text evidence="2 11">Belongs to the UbiH/COQ6 family.</text>
</comment>
<comment type="caution">
    <text evidence="13">The sequence shown here is derived from an EMBL/GenBank/DDBJ whole genome shotgun (WGS) entry which is preliminary data.</text>
</comment>
<dbReference type="Gene3D" id="3.50.50.60">
    <property type="entry name" value="FAD/NAD(P)-binding domain"/>
    <property type="match status" value="2"/>
</dbReference>
<keyword evidence="10 11" id="KW-0472">Membrane</keyword>
<name>A0A2B7ZC64_9EURO</name>
<evidence type="ECO:0000256" key="11">
    <source>
        <dbReference type="HAMAP-Rule" id="MF_03193"/>
    </source>
</evidence>
<dbReference type="AlphaFoldDB" id="A0A2B7ZC64"/>
<evidence type="ECO:0000313" key="14">
    <source>
        <dbReference type="Proteomes" id="UP000226031"/>
    </source>
</evidence>
<keyword evidence="4 11" id="KW-0831">Ubiquinone biosynthesis</keyword>
<evidence type="ECO:0000256" key="10">
    <source>
        <dbReference type="ARBA" id="ARBA00023136"/>
    </source>
</evidence>
<keyword evidence="14" id="KW-1185">Reference proteome</keyword>
<comment type="pathway">
    <text evidence="11">Cofactor biosynthesis; ubiquinone biosynthesis.</text>
</comment>
<dbReference type="InterPro" id="IPR051205">
    <property type="entry name" value="UbiH/COQ6_monooxygenase"/>
</dbReference>
<organism evidence="13 14">
    <name type="scientific">[Emmonsia] crescens</name>
    <dbReference type="NCBI Taxonomy" id="73230"/>
    <lineage>
        <taxon>Eukaryota</taxon>
        <taxon>Fungi</taxon>
        <taxon>Dikarya</taxon>
        <taxon>Ascomycota</taxon>
        <taxon>Pezizomycotina</taxon>
        <taxon>Eurotiomycetes</taxon>
        <taxon>Eurotiomycetidae</taxon>
        <taxon>Onygenales</taxon>
        <taxon>Ajellomycetaceae</taxon>
        <taxon>Emergomyces</taxon>
    </lineage>
</organism>
<dbReference type="InterPro" id="IPR010971">
    <property type="entry name" value="UbiH/COQ6"/>
</dbReference>
<dbReference type="Proteomes" id="UP000226031">
    <property type="component" value="Unassembled WGS sequence"/>
</dbReference>
<comment type="cofactor">
    <cofactor evidence="1 11">
        <name>FAD</name>
        <dbReference type="ChEBI" id="CHEBI:57692"/>
    </cofactor>
</comment>
<evidence type="ECO:0000256" key="3">
    <source>
        <dbReference type="ARBA" id="ARBA00022630"/>
    </source>
</evidence>
<dbReference type="PANTHER" id="PTHR43876:SF7">
    <property type="entry name" value="UBIQUINONE BIOSYNTHESIS MONOOXYGENASE COQ6, MITOCHONDRIAL"/>
    <property type="match status" value="1"/>
</dbReference>
<evidence type="ECO:0000256" key="6">
    <source>
        <dbReference type="ARBA" id="ARBA00022827"/>
    </source>
</evidence>
<feature type="domain" description="FAD-binding" evidence="12">
    <location>
        <begin position="423"/>
        <end position="530"/>
    </location>
</feature>
<comment type="catalytic activity">
    <reaction evidence="11">
        <text>a 2-methoxy-6-(all-trans-polyprenyl)phenol + 2 reduced [2Fe-2S]-[ferredoxin] + O2 + 2 H(+) = a 2-methoxy-6-(all-trans-polyprenyl)benzene-1,4-diol + 2 oxidized [2Fe-2S]-[ferredoxin] + H2O</text>
        <dbReference type="Rhea" id="RHEA:81183"/>
        <dbReference type="Rhea" id="RHEA-COMP:9551"/>
        <dbReference type="Rhea" id="RHEA-COMP:10000"/>
        <dbReference type="Rhea" id="RHEA-COMP:10001"/>
        <dbReference type="Rhea" id="RHEA-COMP:10858"/>
        <dbReference type="ChEBI" id="CHEBI:15377"/>
        <dbReference type="ChEBI" id="CHEBI:15378"/>
        <dbReference type="ChEBI" id="CHEBI:15379"/>
        <dbReference type="ChEBI" id="CHEBI:33737"/>
        <dbReference type="ChEBI" id="CHEBI:33738"/>
        <dbReference type="ChEBI" id="CHEBI:62731"/>
        <dbReference type="ChEBI" id="CHEBI:84166"/>
        <dbReference type="EC" id="1.14.15.46"/>
    </reaction>
</comment>
<keyword evidence="13" id="KW-0830">Ubiquinone</keyword>
<dbReference type="FunFam" id="3.50.50.60:FF:000245">
    <property type="entry name" value="Ubiquinone biosynthesis monooxygenase COQ6, mitochondrial"/>
    <property type="match status" value="1"/>
</dbReference>